<organism evidence="3 4">
    <name type="scientific">Vibrio genomosp. F10 str. ZF-129</name>
    <dbReference type="NCBI Taxonomy" id="1187848"/>
    <lineage>
        <taxon>Bacteria</taxon>
        <taxon>Pseudomonadati</taxon>
        <taxon>Pseudomonadota</taxon>
        <taxon>Gammaproteobacteria</taxon>
        <taxon>Vibrionales</taxon>
        <taxon>Vibrionaceae</taxon>
        <taxon>Vibrio</taxon>
    </lineage>
</organism>
<dbReference type="SUPFAM" id="SSF56925">
    <property type="entry name" value="OMPA-like"/>
    <property type="match status" value="1"/>
</dbReference>
<sequence length="170" mass="18840">MKHDYLLALIILPTIAFSGNDLSPFQIGSSVMFSVIDTNELSSEALGYKATLGYNMNKNVLLEVGYGNYRAFTNSLSDITPVLTELKWKIPVSGYASLYVGGGFAFMNSDANPTAVLGINYQLTKHWFAELGYQSIFDIEASQSDLYALNFSFVYRFPTSDEMSTTSRSQ</sequence>
<name>A0A1E5BDM5_9VIBR</name>
<dbReference type="Proteomes" id="UP000094741">
    <property type="component" value="Unassembled WGS sequence"/>
</dbReference>
<evidence type="ECO:0000256" key="1">
    <source>
        <dbReference type="ARBA" id="ARBA00022729"/>
    </source>
</evidence>
<dbReference type="RefSeq" id="WP_017037886.1">
    <property type="nucleotide sequence ID" value="NZ_AJYQ02000105.1"/>
</dbReference>
<feature type="domain" description="Outer membrane protein beta-barrel" evidence="2">
    <location>
        <begin position="6"/>
        <end position="157"/>
    </location>
</feature>
<evidence type="ECO:0000259" key="2">
    <source>
        <dbReference type="Pfam" id="PF13505"/>
    </source>
</evidence>
<gene>
    <name evidence="3" type="ORF">A1QO_09940</name>
</gene>
<evidence type="ECO:0000313" key="3">
    <source>
        <dbReference type="EMBL" id="OEE33264.1"/>
    </source>
</evidence>
<comment type="caution">
    <text evidence="3">The sequence shown here is derived from an EMBL/GenBank/DDBJ whole genome shotgun (WGS) entry which is preliminary data.</text>
</comment>
<dbReference type="EMBL" id="AJYQ02000105">
    <property type="protein sequence ID" value="OEE33264.1"/>
    <property type="molecule type" value="Genomic_DNA"/>
</dbReference>
<keyword evidence="1" id="KW-0732">Signal</keyword>
<dbReference type="eggNOG" id="ENOG5031NYY">
    <property type="taxonomic scope" value="Bacteria"/>
</dbReference>
<proteinExistence type="predicted"/>
<evidence type="ECO:0000313" key="4">
    <source>
        <dbReference type="Proteomes" id="UP000094741"/>
    </source>
</evidence>
<reference evidence="3 4" key="1">
    <citation type="journal article" date="2012" name="Science">
        <title>Ecological populations of bacteria act as socially cohesive units of antibiotic production and resistance.</title>
        <authorList>
            <person name="Cordero O.X."/>
            <person name="Wildschutte H."/>
            <person name="Kirkup B."/>
            <person name="Proehl S."/>
            <person name="Ngo L."/>
            <person name="Hussain F."/>
            <person name="Le Roux F."/>
            <person name="Mincer T."/>
            <person name="Polz M.F."/>
        </authorList>
    </citation>
    <scope>NUCLEOTIDE SEQUENCE [LARGE SCALE GENOMIC DNA]</scope>
    <source>
        <strain evidence="3 4">ZF-129</strain>
    </source>
</reference>
<dbReference type="Gene3D" id="2.40.160.20">
    <property type="match status" value="1"/>
</dbReference>
<dbReference type="InterPro" id="IPR027385">
    <property type="entry name" value="Beta-barrel_OMP"/>
</dbReference>
<dbReference type="STRING" id="1187848.A1QO_09940"/>
<protein>
    <recommendedName>
        <fullName evidence="2">Outer membrane protein beta-barrel domain-containing protein</fullName>
    </recommendedName>
</protein>
<dbReference type="Pfam" id="PF13505">
    <property type="entry name" value="OMP_b-brl"/>
    <property type="match status" value="1"/>
</dbReference>
<dbReference type="OrthoDB" id="5905422at2"/>
<dbReference type="AlphaFoldDB" id="A0A1E5BDM5"/>
<dbReference type="InterPro" id="IPR011250">
    <property type="entry name" value="OMP/PagP_B-barrel"/>
</dbReference>
<accession>A0A1E5BDM5</accession>